<accession>A0ABT0XSD8</accession>
<feature type="transmembrane region" description="Helical" evidence="1">
    <location>
        <begin position="15"/>
        <end position="37"/>
    </location>
</feature>
<gene>
    <name evidence="2" type="ORF">LXN57_03805</name>
</gene>
<sequence length="226" mass="24024">MSVVTSLLRLWRPMILWFAAILVAVEVVAVAAISAAGPVRFSFWLVVAGAAALYWPLVAGILLVSMFFKIFVANGVTRHEFLRGMALSALAVTIVFPAVVVVGHAVESVVLGLAGHRAESYPVFRFGEAAAEYFHLLPATAGFVTSGILITAGFYRFRPWIGVLLIAPGSLPALTGNGLIEIDDSGELIARLPYAIALTLTAVAVVLGWAATHRLLRDVAVKRSAT</sequence>
<feature type="transmembrane region" description="Helical" evidence="1">
    <location>
        <begin position="161"/>
        <end position="180"/>
    </location>
</feature>
<keyword evidence="1" id="KW-1133">Transmembrane helix</keyword>
<dbReference type="EMBL" id="JAMQOL010000004">
    <property type="protein sequence ID" value="MCM4076689.1"/>
    <property type="molecule type" value="Genomic_DNA"/>
</dbReference>
<keyword evidence="3" id="KW-1185">Reference proteome</keyword>
<evidence type="ECO:0000256" key="1">
    <source>
        <dbReference type="SAM" id="Phobius"/>
    </source>
</evidence>
<evidence type="ECO:0000313" key="2">
    <source>
        <dbReference type="EMBL" id="MCM4076689.1"/>
    </source>
</evidence>
<name>A0ABT0XSD8_9ACTN</name>
<feature type="transmembrane region" description="Helical" evidence="1">
    <location>
        <begin position="192"/>
        <end position="212"/>
    </location>
</feature>
<feature type="transmembrane region" description="Helical" evidence="1">
    <location>
        <begin position="89"/>
        <end position="113"/>
    </location>
</feature>
<keyword evidence="1" id="KW-0472">Membrane</keyword>
<evidence type="ECO:0000313" key="3">
    <source>
        <dbReference type="Proteomes" id="UP001523216"/>
    </source>
</evidence>
<reference evidence="2 3" key="1">
    <citation type="submission" date="2022-06" db="EMBL/GenBank/DDBJ databases">
        <title>Actinoplanes abujensis sp. nov., isolated from Nigerian arid soil.</title>
        <authorList>
            <person name="Ding P."/>
        </authorList>
    </citation>
    <scope>NUCLEOTIDE SEQUENCE [LARGE SCALE GENOMIC DNA]</scope>
    <source>
        <strain evidence="3">TRM88002</strain>
    </source>
</reference>
<feature type="transmembrane region" description="Helical" evidence="1">
    <location>
        <begin position="133"/>
        <end position="154"/>
    </location>
</feature>
<dbReference type="RefSeq" id="WP_251796584.1">
    <property type="nucleotide sequence ID" value="NZ_JAMQOL010000004.1"/>
</dbReference>
<organism evidence="2 3">
    <name type="scientific">Paractinoplanes hotanensis</name>
    <dbReference type="NCBI Taxonomy" id="2906497"/>
    <lineage>
        <taxon>Bacteria</taxon>
        <taxon>Bacillati</taxon>
        <taxon>Actinomycetota</taxon>
        <taxon>Actinomycetes</taxon>
        <taxon>Micromonosporales</taxon>
        <taxon>Micromonosporaceae</taxon>
        <taxon>Paractinoplanes</taxon>
    </lineage>
</organism>
<keyword evidence="1" id="KW-0812">Transmembrane</keyword>
<protein>
    <submittedName>
        <fullName evidence="2">Uncharacterized protein</fullName>
    </submittedName>
</protein>
<comment type="caution">
    <text evidence="2">The sequence shown here is derived from an EMBL/GenBank/DDBJ whole genome shotgun (WGS) entry which is preliminary data.</text>
</comment>
<dbReference type="Proteomes" id="UP001523216">
    <property type="component" value="Unassembled WGS sequence"/>
</dbReference>
<feature type="transmembrane region" description="Helical" evidence="1">
    <location>
        <begin position="43"/>
        <end position="68"/>
    </location>
</feature>
<proteinExistence type="predicted"/>